<protein>
    <recommendedName>
        <fullName evidence="2">DUF6273 domain-containing protein</fullName>
    </recommendedName>
</protein>
<organism evidence="3 4">
    <name type="scientific">Qiania dongpingensis</name>
    <dbReference type="NCBI Taxonomy" id="2763669"/>
    <lineage>
        <taxon>Bacteria</taxon>
        <taxon>Bacillati</taxon>
        <taxon>Bacillota</taxon>
        <taxon>Clostridia</taxon>
        <taxon>Lachnospirales</taxon>
        <taxon>Lachnospiraceae</taxon>
        <taxon>Qiania</taxon>
    </lineage>
</organism>
<dbReference type="AlphaFoldDB" id="A0A7G9G7D5"/>
<evidence type="ECO:0000313" key="3">
    <source>
        <dbReference type="EMBL" id="QNM06717.1"/>
    </source>
</evidence>
<sequence length="640" mass="72858">MSERYTRLFSLPENLYVQSSPVIIAAGALLKDNKTGRVLVQLKLRSIVSIKIKAVKVKIIPFDVVMRPLGGEAVYQYLDLDVCRDTEFGQKTPIILSEASARSFSASVDEVAFMDNSVWNSSKEDWRALPVPSLLIEELGDIELVKQYRLETNTDGFTCPAEFEDLWQCVCGTYNYMDEPMCHRCGHSLEELQKALNLDNLVRLKELRLAEEKQLLIEKRAADEKAAQEKAAVEKARIRKRKKVIVVSAITVCFIIAAVIIINRVVVPSVKNDRAYKEACMLMEEGKYSEAQEAFLALDGYKDAEEQAENAHISQLEEEYDRAKAFYDKGQYIEARKAFLELGNYKDSARAAEEAETAGKEEKYNNAKKMSEAGNYAEAHEIFLELNDYKNSAEEAELAQKGMDYDKALSLCGEGNFVEAQQLLLSLGDYKDAEKLAYGKDFLQVGCHVQFGHYEQDNDLNNGPEIIEWRILDRDHDKIFVISEYVLDFKQIDSVYHEIEYWGNSTLRSWLNQDFLDVAFADYEKEMILSVSVKNQVNRGYVTEAGENTTDKLFLLSVDEAKKYFLTKEERISKATAYTNKQGMYPYSDGSCLWWLRSPINVGYVYVSADGSIYERGTYSRSTSGVRPALWIDLNQFSGM</sequence>
<keyword evidence="4" id="KW-1185">Reference proteome</keyword>
<evidence type="ECO:0000256" key="1">
    <source>
        <dbReference type="SAM" id="Phobius"/>
    </source>
</evidence>
<keyword evidence="1" id="KW-1133">Transmembrane helix</keyword>
<dbReference type="KEGG" id="qdo:H9Q78_06275"/>
<dbReference type="Pfam" id="PF19789">
    <property type="entry name" value="DUF6273"/>
    <property type="match status" value="1"/>
</dbReference>
<evidence type="ECO:0000259" key="2">
    <source>
        <dbReference type="Pfam" id="PF19789"/>
    </source>
</evidence>
<evidence type="ECO:0000313" key="4">
    <source>
        <dbReference type="Proteomes" id="UP000515823"/>
    </source>
</evidence>
<proteinExistence type="predicted"/>
<keyword evidence="1" id="KW-0472">Membrane</keyword>
<gene>
    <name evidence="3" type="ORF">H9Q78_06275</name>
</gene>
<dbReference type="EMBL" id="CP060634">
    <property type="protein sequence ID" value="QNM06717.1"/>
    <property type="molecule type" value="Genomic_DNA"/>
</dbReference>
<dbReference type="InterPro" id="IPR046240">
    <property type="entry name" value="DUF6273"/>
</dbReference>
<dbReference type="RefSeq" id="WP_249304368.1">
    <property type="nucleotide sequence ID" value="NZ_CP060634.1"/>
</dbReference>
<feature type="transmembrane region" description="Helical" evidence="1">
    <location>
        <begin position="244"/>
        <end position="262"/>
    </location>
</feature>
<dbReference type="Proteomes" id="UP000515823">
    <property type="component" value="Chromosome"/>
</dbReference>
<keyword evidence="1" id="KW-0812">Transmembrane</keyword>
<reference evidence="3 4" key="1">
    <citation type="submission" date="2020-08" db="EMBL/GenBank/DDBJ databases">
        <authorList>
            <person name="Liu C."/>
            <person name="Sun Q."/>
        </authorList>
    </citation>
    <scope>NUCLEOTIDE SEQUENCE [LARGE SCALE GENOMIC DNA]</scope>
    <source>
        <strain evidence="3 4">NSJ-38</strain>
    </source>
</reference>
<name>A0A7G9G7D5_9FIRM</name>
<accession>A0A7G9G7D5</accession>
<feature type="domain" description="DUF6273" evidence="2">
    <location>
        <begin position="477"/>
        <end position="633"/>
    </location>
</feature>